<name>A0ABS5YLL3_9ACTN</name>
<dbReference type="Proteomes" id="UP001519654">
    <property type="component" value="Unassembled WGS sequence"/>
</dbReference>
<evidence type="ECO:0000313" key="2">
    <source>
        <dbReference type="EMBL" id="MBU2664359.1"/>
    </source>
</evidence>
<keyword evidence="3" id="KW-1185">Reference proteome</keyword>
<dbReference type="RefSeq" id="WP_215786913.1">
    <property type="nucleotide sequence ID" value="NZ_JAHKKG010000004.1"/>
</dbReference>
<protein>
    <submittedName>
        <fullName evidence="2">Uncharacterized protein</fullName>
    </submittedName>
</protein>
<evidence type="ECO:0000256" key="1">
    <source>
        <dbReference type="SAM" id="Phobius"/>
    </source>
</evidence>
<gene>
    <name evidence="2" type="ORF">KOI35_12720</name>
</gene>
<organism evidence="2 3">
    <name type="scientific">Paractinoplanes bogorensis</name>
    <dbReference type="NCBI Taxonomy" id="1610840"/>
    <lineage>
        <taxon>Bacteria</taxon>
        <taxon>Bacillati</taxon>
        <taxon>Actinomycetota</taxon>
        <taxon>Actinomycetes</taxon>
        <taxon>Micromonosporales</taxon>
        <taxon>Micromonosporaceae</taxon>
        <taxon>Paractinoplanes</taxon>
    </lineage>
</organism>
<comment type="caution">
    <text evidence="2">The sequence shown here is derived from an EMBL/GenBank/DDBJ whole genome shotgun (WGS) entry which is preliminary data.</text>
</comment>
<feature type="transmembrane region" description="Helical" evidence="1">
    <location>
        <begin position="141"/>
        <end position="160"/>
    </location>
</feature>
<dbReference type="EMBL" id="JAHKKG010000004">
    <property type="protein sequence ID" value="MBU2664359.1"/>
    <property type="molecule type" value="Genomic_DNA"/>
</dbReference>
<sequence length="174" mass="19311">MEHEGEKEAKVTEIGTDADVFEGNQLLHIASTMTDSDIDQVRRQVGELGNFKQLATDALSILERLHRTTLDANGQSADHFFRSCQETRAAFAMVLAREDLQWEQQKYVLDKLMELMHLESAKDTETKKLIQTLAQKMSNRMLLLTGTAIAAGAVAVAVAAPRAAREIAKVLTKE</sequence>
<keyword evidence="1" id="KW-0472">Membrane</keyword>
<reference evidence="2 3" key="1">
    <citation type="submission" date="2021-06" db="EMBL/GenBank/DDBJ databases">
        <title>Actinoplanes lichenicola sp. nov., and Actinoplanes ovalisporus sp. nov., isolated from lichen in Thailand.</title>
        <authorList>
            <person name="Saeng-In P."/>
            <person name="Kanchanasin P."/>
            <person name="Yuki M."/>
            <person name="Kudo T."/>
            <person name="Ohkuma M."/>
            <person name="Phongsopitanun W."/>
            <person name="Tanasupawat S."/>
        </authorList>
    </citation>
    <scope>NUCLEOTIDE SEQUENCE [LARGE SCALE GENOMIC DNA]</scope>
    <source>
        <strain evidence="2 3">NBRC 110975</strain>
    </source>
</reference>
<accession>A0ABS5YLL3</accession>
<proteinExistence type="predicted"/>
<evidence type="ECO:0000313" key="3">
    <source>
        <dbReference type="Proteomes" id="UP001519654"/>
    </source>
</evidence>
<keyword evidence="1" id="KW-1133">Transmembrane helix</keyword>
<keyword evidence="1" id="KW-0812">Transmembrane</keyword>